<evidence type="ECO:0000256" key="6">
    <source>
        <dbReference type="ARBA" id="ARBA00022989"/>
    </source>
</evidence>
<keyword evidence="5" id="KW-0653">Protein transport</keyword>
<dbReference type="AlphaFoldDB" id="A0A507DXE1"/>
<dbReference type="PANTHER" id="PTHR12952">
    <property type="entry name" value="SYS1"/>
    <property type="match status" value="1"/>
</dbReference>
<evidence type="ECO:0000313" key="10">
    <source>
        <dbReference type="EMBL" id="TPX55847.1"/>
    </source>
</evidence>
<dbReference type="InterPro" id="IPR019185">
    <property type="entry name" value="Integral_membrane_SYS1-rel"/>
</dbReference>
<comment type="subcellular location">
    <subcellularLocation>
        <location evidence="1">Golgi apparatus membrane</location>
        <topology evidence="1">Multi-pass membrane protein</topology>
    </subcellularLocation>
</comment>
<evidence type="ECO:0000313" key="11">
    <source>
        <dbReference type="Proteomes" id="UP000318582"/>
    </source>
</evidence>
<sequence length="176" mass="19591">MSTASFRNSTFDPLLLSAQIVSLQCTYYLSASSVIFAIELLTGSPITLSHVLSYKEIRTDTVLGWALFIAFLINAGIGCYAQLFIVQRAKLCLDFSCTLHLLHLLITSFYSGGIPKTLFWWFSFLCTLCIMAIGGEYLCMQKEMEPISLAGSIKRHDSTVDGVELQRLTEVNDDIP</sequence>
<accession>A0A507DXE1</accession>
<reference evidence="10 11" key="1">
    <citation type="journal article" date="2019" name="Sci. Rep.">
        <title>Comparative genomics of chytrid fungi reveal insights into the obligate biotrophic and pathogenic lifestyle of Synchytrium endobioticum.</title>
        <authorList>
            <person name="van de Vossenberg B.T.L.H."/>
            <person name="Warris S."/>
            <person name="Nguyen H.D.T."/>
            <person name="van Gent-Pelzer M.P.E."/>
            <person name="Joly D.L."/>
            <person name="van de Geest H.C."/>
            <person name="Bonants P.J.M."/>
            <person name="Smith D.S."/>
            <person name="Levesque C.A."/>
            <person name="van der Lee T.A.J."/>
        </authorList>
    </citation>
    <scope>NUCLEOTIDE SEQUENCE [LARGE SCALE GENOMIC DNA]</scope>
    <source>
        <strain evidence="10 11">CBS 809.83</strain>
    </source>
</reference>
<evidence type="ECO:0000256" key="3">
    <source>
        <dbReference type="ARBA" id="ARBA00022448"/>
    </source>
</evidence>
<evidence type="ECO:0000256" key="1">
    <source>
        <dbReference type="ARBA" id="ARBA00004653"/>
    </source>
</evidence>
<protein>
    <recommendedName>
        <fullName evidence="12">Protein SYS1</fullName>
    </recommendedName>
</protein>
<gene>
    <name evidence="10" type="ORF">PhCBS80983_g04970</name>
</gene>
<evidence type="ECO:0000256" key="2">
    <source>
        <dbReference type="ARBA" id="ARBA00008160"/>
    </source>
</evidence>
<evidence type="ECO:0000256" key="8">
    <source>
        <dbReference type="ARBA" id="ARBA00023136"/>
    </source>
</evidence>
<feature type="transmembrane region" description="Helical" evidence="9">
    <location>
        <begin position="118"/>
        <end position="139"/>
    </location>
</feature>
<keyword evidence="8 9" id="KW-0472">Membrane</keyword>
<proteinExistence type="inferred from homology"/>
<keyword evidence="11" id="KW-1185">Reference proteome</keyword>
<dbReference type="Pfam" id="PF09801">
    <property type="entry name" value="SYS1"/>
    <property type="match status" value="1"/>
</dbReference>
<feature type="transmembrane region" description="Helical" evidence="9">
    <location>
        <begin position="62"/>
        <end position="84"/>
    </location>
</feature>
<evidence type="ECO:0000256" key="7">
    <source>
        <dbReference type="ARBA" id="ARBA00023034"/>
    </source>
</evidence>
<comment type="similarity">
    <text evidence="2">Belongs to the SYS1 family.</text>
</comment>
<evidence type="ECO:0000256" key="9">
    <source>
        <dbReference type="SAM" id="Phobius"/>
    </source>
</evidence>
<dbReference type="PANTHER" id="PTHR12952:SF0">
    <property type="entry name" value="PROTEIN SYS1 HOMOLOG"/>
    <property type="match status" value="1"/>
</dbReference>
<dbReference type="Proteomes" id="UP000318582">
    <property type="component" value="Unassembled WGS sequence"/>
</dbReference>
<dbReference type="GO" id="GO:0005802">
    <property type="term" value="C:trans-Golgi network"/>
    <property type="evidence" value="ECO:0007669"/>
    <property type="project" value="TreeGrafter"/>
</dbReference>
<evidence type="ECO:0008006" key="12">
    <source>
        <dbReference type="Google" id="ProtNLM"/>
    </source>
</evidence>
<dbReference type="GO" id="GO:0005829">
    <property type="term" value="C:cytosol"/>
    <property type="evidence" value="ECO:0007669"/>
    <property type="project" value="GOC"/>
</dbReference>
<dbReference type="GO" id="GO:0043001">
    <property type="term" value="P:Golgi to plasma membrane protein transport"/>
    <property type="evidence" value="ECO:0007669"/>
    <property type="project" value="TreeGrafter"/>
</dbReference>
<evidence type="ECO:0000256" key="5">
    <source>
        <dbReference type="ARBA" id="ARBA00022927"/>
    </source>
</evidence>
<evidence type="ECO:0000256" key="4">
    <source>
        <dbReference type="ARBA" id="ARBA00022692"/>
    </source>
</evidence>
<keyword evidence="3" id="KW-0813">Transport</keyword>
<keyword evidence="6 9" id="KW-1133">Transmembrane helix</keyword>
<dbReference type="GO" id="GO:0006895">
    <property type="term" value="P:Golgi to endosome transport"/>
    <property type="evidence" value="ECO:0007669"/>
    <property type="project" value="TreeGrafter"/>
</dbReference>
<keyword evidence="4 9" id="KW-0812">Transmembrane</keyword>
<organism evidence="10 11">
    <name type="scientific">Powellomyces hirtus</name>
    <dbReference type="NCBI Taxonomy" id="109895"/>
    <lineage>
        <taxon>Eukaryota</taxon>
        <taxon>Fungi</taxon>
        <taxon>Fungi incertae sedis</taxon>
        <taxon>Chytridiomycota</taxon>
        <taxon>Chytridiomycota incertae sedis</taxon>
        <taxon>Chytridiomycetes</taxon>
        <taxon>Spizellomycetales</taxon>
        <taxon>Powellomycetaceae</taxon>
        <taxon>Powellomyces</taxon>
    </lineage>
</organism>
<dbReference type="EMBL" id="QEAQ01000093">
    <property type="protein sequence ID" value="TPX55847.1"/>
    <property type="molecule type" value="Genomic_DNA"/>
</dbReference>
<keyword evidence="7" id="KW-0333">Golgi apparatus</keyword>
<feature type="transmembrane region" description="Helical" evidence="9">
    <location>
        <begin position="21"/>
        <end position="42"/>
    </location>
</feature>
<dbReference type="GO" id="GO:0034067">
    <property type="term" value="P:protein localization to Golgi apparatus"/>
    <property type="evidence" value="ECO:0007669"/>
    <property type="project" value="TreeGrafter"/>
</dbReference>
<dbReference type="STRING" id="109895.A0A507DXE1"/>
<comment type="caution">
    <text evidence="10">The sequence shown here is derived from an EMBL/GenBank/DDBJ whole genome shotgun (WGS) entry which is preliminary data.</text>
</comment>
<name>A0A507DXE1_9FUNG</name>
<dbReference type="OrthoDB" id="542931at2759"/>
<dbReference type="GO" id="GO:0000139">
    <property type="term" value="C:Golgi membrane"/>
    <property type="evidence" value="ECO:0007669"/>
    <property type="project" value="UniProtKB-SubCell"/>
</dbReference>